<evidence type="ECO:0000313" key="3">
    <source>
        <dbReference type="Proteomes" id="UP000187822"/>
    </source>
</evidence>
<dbReference type="KEGG" id="cdiv:CPM_0239"/>
<gene>
    <name evidence="2" type="ORF">CPM_0239</name>
</gene>
<dbReference type="AlphaFoldDB" id="A0A1R4A5D3"/>
<keyword evidence="2" id="KW-0808">Transferase</keyword>
<keyword evidence="3" id="KW-1185">Reference proteome</keyword>
<dbReference type="SUPFAM" id="SSF53448">
    <property type="entry name" value="Nucleotide-diphospho-sugar transferases"/>
    <property type="match status" value="1"/>
</dbReference>
<evidence type="ECO:0000259" key="1">
    <source>
        <dbReference type="Pfam" id="PF00535"/>
    </source>
</evidence>
<proteinExistence type="predicted"/>
<reference evidence="3" key="1">
    <citation type="submission" date="2016-06" db="EMBL/GenBank/DDBJ databases">
        <authorList>
            <person name="Toshchakov V.S."/>
        </authorList>
    </citation>
    <scope>NUCLEOTIDE SEQUENCE [LARGE SCALE GENOMIC DNA]</scope>
    <source>
        <strain>PM4 (JCM 30641</strain>
        <strain evidence="3">\VKM B-2940)</strain>
    </source>
</reference>
<name>A0A1R4A5D3_9ARCH</name>
<dbReference type="EMBL" id="LT719092">
    <property type="protein sequence ID" value="SJK84129.1"/>
    <property type="molecule type" value="Genomic_DNA"/>
</dbReference>
<dbReference type="Proteomes" id="UP000187822">
    <property type="component" value="Chromosome I"/>
</dbReference>
<dbReference type="Gene3D" id="3.90.550.10">
    <property type="entry name" value="Spore Coat Polysaccharide Biosynthesis Protein SpsA, Chain A"/>
    <property type="match status" value="1"/>
</dbReference>
<evidence type="ECO:0000313" key="2">
    <source>
        <dbReference type="EMBL" id="SJK84129.1"/>
    </source>
</evidence>
<accession>A0A1R4A5D3</accession>
<feature type="domain" description="Glycosyltransferase 2-like" evidence="1">
    <location>
        <begin position="9"/>
        <end position="119"/>
    </location>
</feature>
<dbReference type="STRING" id="1673428.CPM_0239"/>
<dbReference type="PANTHER" id="PTHR43630:SF2">
    <property type="entry name" value="GLYCOSYLTRANSFERASE"/>
    <property type="match status" value="1"/>
</dbReference>
<dbReference type="PANTHER" id="PTHR43630">
    <property type="entry name" value="POLY-BETA-1,6-N-ACETYL-D-GLUCOSAMINE SYNTHASE"/>
    <property type="match status" value="1"/>
</dbReference>
<dbReference type="Pfam" id="PF00535">
    <property type="entry name" value="Glycos_transf_2"/>
    <property type="match status" value="1"/>
</dbReference>
<sequence length="273" mass="31255">MGLDSLLPTVIITTYNEEEHIGTLLEALSGQTVKCNVVIVDSESSDLTVKVASDFGFERIKIVIKKCRRGEGRNIGVNLTESSKILFTDADAVPDSNWVECMSEQLNNYDLVSGETRQEGPLRYSRFGRVELFYGNFEITAPSMNLAVRRDIFLKSGGFDPRFVTAEDIDLNLRIVRKEASATKCSNCKVKHNTRERFVPFMKQAFWNGYGRAQLRYKNKEVWNKIEKGKIRKREIGFIWIMRNASAVTGYILFFIKGRKELNSHHPLEDRLV</sequence>
<dbReference type="InterPro" id="IPR001173">
    <property type="entry name" value="Glyco_trans_2-like"/>
</dbReference>
<organism evidence="2 3">
    <name type="scientific">Cuniculiplasma divulgatum</name>
    <dbReference type="NCBI Taxonomy" id="1673428"/>
    <lineage>
        <taxon>Archaea</taxon>
        <taxon>Methanobacteriati</taxon>
        <taxon>Thermoplasmatota</taxon>
        <taxon>Thermoplasmata</taxon>
        <taxon>Thermoplasmatales</taxon>
        <taxon>Cuniculiplasmataceae</taxon>
        <taxon>Cuniculiplasma</taxon>
    </lineage>
</organism>
<dbReference type="InterPro" id="IPR029044">
    <property type="entry name" value="Nucleotide-diphossugar_trans"/>
</dbReference>
<dbReference type="GO" id="GO:0016740">
    <property type="term" value="F:transferase activity"/>
    <property type="evidence" value="ECO:0007669"/>
    <property type="project" value="UniProtKB-KW"/>
</dbReference>
<protein>
    <submittedName>
        <fullName evidence="2">Glycosyltransferase</fullName>
    </submittedName>
</protein>